<evidence type="ECO:0000256" key="1">
    <source>
        <dbReference type="ARBA" id="ARBA00004141"/>
    </source>
</evidence>
<dbReference type="AlphaFoldDB" id="A0AA51UK80"/>
<dbReference type="GeneID" id="84233745"/>
<dbReference type="PANTHER" id="PTHR23504">
    <property type="entry name" value="MAJOR FACILITATOR SUPERFAMILY DOMAIN-CONTAINING PROTEIN 10"/>
    <property type="match status" value="1"/>
</dbReference>
<dbReference type="InterPro" id="IPR036259">
    <property type="entry name" value="MFS_trans_sf"/>
</dbReference>
<dbReference type="Pfam" id="PF07690">
    <property type="entry name" value="MFS_1"/>
    <property type="match status" value="1"/>
</dbReference>
<dbReference type="InterPro" id="IPR005829">
    <property type="entry name" value="Sugar_transporter_CS"/>
</dbReference>
<sequence length="447" mass="48764">MTPSPAVSGVTEGKVLFPLYMITFIGTLGFGIILTFLIFLVADFGGNAIVYGLLVSTYPAFQLIGAPILGKWSDIYGRKKILLLSQIGTMIAWFIFLIALFLPVTSLVSVNSGLLGTFIITLPLLVLFFARALDGITGGNVSVANAYLADVTPEEERNKNFGRMSVASNLGYVAGPALAGILGITIYRELIPVSAAFVISVAGTIIVMYMLPETHMCTLKEYIRPVGIKKILGQEAKECYQVEGVRNISFREIFRLDHIPFILSLYFLIFLGFNIYYTAFPAFAVDILEWNPAQLGIYFSIISAMMAFIQGPVLSRLSKIYSESILSITGCFVLGLQFILIATGNLFLIYLAGVFFAFGNGIMWPSIMSLLSKFAGNVYQGSVQGFAMSGGSLASIIGLLVGGLLYTQLKAVSFLIAGGVIYLVFLLSFRLIKAERKRAEEMIDHRT</sequence>
<dbReference type="PRINTS" id="PR01035">
    <property type="entry name" value="TCRTETA"/>
</dbReference>
<evidence type="ECO:0000313" key="9">
    <source>
        <dbReference type="Proteomes" id="UP001182908"/>
    </source>
</evidence>
<comment type="subcellular location">
    <subcellularLocation>
        <location evidence="1">Membrane</location>
        <topology evidence="1">Multi-pass membrane protein</topology>
    </subcellularLocation>
</comment>
<proteinExistence type="predicted"/>
<dbReference type="GO" id="GO:0016020">
    <property type="term" value="C:membrane"/>
    <property type="evidence" value="ECO:0007669"/>
    <property type="project" value="UniProtKB-SubCell"/>
</dbReference>
<name>A0AA51UK80_9EURY</name>
<dbReference type="PROSITE" id="PS00216">
    <property type="entry name" value="SUGAR_TRANSPORT_1"/>
    <property type="match status" value="1"/>
</dbReference>
<dbReference type="SUPFAM" id="SSF103473">
    <property type="entry name" value="MFS general substrate transporter"/>
    <property type="match status" value="1"/>
</dbReference>
<keyword evidence="9" id="KW-1185">Reference proteome</keyword>
<organism evidence="8 9">
    <name type="scientific">Methanolobus sediminis</name>
    <dbReference type="NCBI Taxonomy" id="3072978"/>
    <lineage>
        <taxon>Archaea</taxon>
        <taxon>Methanobacteriati</taxon>
        <taxon>Methanobacteriota</taxon>
        <taxon>Stenosarchaea group</taxon>
        <taxon>Methanomicrobia</taxon>
        <taxon>Methanosarcinales</taxon>
        <taxon>Methanosarcinaceae</taxon>
        <taxon>Methanolobus</taxon>
    </lineage>
</organism>
<protein>
    <submittedName>
        <fullName evidence="8">MFS transporter</fullName>
    </submittedName>
</protein>
<dbReference type="GO" id="GO:0022857">
    <property type="term" value="F:transmembrane transporter activity"/>
    <property type="evidence" value="ECO:0007669"/>
    <property type="project" value="InterPro"/>
</dbReference>
<gene>
    <name evidence="8" type="ORF">RE474_13470</name>
</gene>
<keyword evidence="2" id="KW-0813">Transport</keyword>
<feature type="transmembrane region" description="Helical" evidence="6">
    <location>
        <begin position="193"/>
        <end position="211"/>
    </location>
</feature>
<keyword evidence="4 6" id="KW-1133">Transmembrane helix</keyword>
<dbReference type="KEGG" id="mseb:RE474_13470"/>
<dbReference type="Proteomes" id="UP001182908">
    <property type="component" value="Chromosome"/>
</dbReference>
<dbReference type="InterPro" id="IPR020846">
    <property type="entry name" value="MFS_dom"/>
</dbReference>
<evidence type="ECO:0000256" key="5">
    <source>
        <dbReference type="ARBA" id="ARBA00023136"/>
    </source>
</evidence>
<feature type="transmembrane region" description="Helical" evidence="6">
    <location>
        <begin position="295"/>
        <end position="313"/>
    </location>
</feature>
<accession>A0AA51UK80</accession>
<feature type="transmembrane region" description="Helical" evidence="6">
    <location>
        <begin position="325"/>
        <end position="342"/>
    </location>
</feature>
<feature type="transmembrane region" description="Helical" evidence="6">
    <location>
        <begin position="108"/>
        <end position="130"/>
    </location>
</feature>
<evidence type="ECO:0000313" key="8">
    <source>
        <dbReference type="EMBL" id="WMW25072.1"/>
    </source>
</evidence>
<evidence type="ECO:0000256" key="2">
    <source>
        <dbReference type="ARBA" id="ARBA00022448"/>
    </source>
</evidence>
<dbReference type="CDD" id="cd17330">
    <property type="entry name" value="MFS_SLC46_TetA_like"/>
    <property type="match status" value="1"/>
</dbReference>
<dbReference type="EMBL" id="CP133592">
    <property type="protein sequence ID" value="WMW25072.1"/>
    <property type="molecule type" value="Genomic_DNA"/>
</dbReference>
<evidence type="ECO:0000256" key="6">
    <source>
        <dbReference type="SAM" id="Phobius"/>
    </source>
</evidence>
<dbReference type="RefSeq" id="WP_309310880.1">
    <property type="nucleotide sequence ID" value="NZ_CP133592.1"/>
</dbReference>
<evidence type="ECO:0000256" key="3">
    <source>
        <dbReference type="ARBA" id="ARBA00022692"/>
    </source>
</evidence>
<feature type="transmembrane region" description="Helical" evidence="6">
    <location>
        <begin position="261"/>
        <end position="283"/>
    </location>
</feature>
<feature type="transmembrane region" description="Helical" evidence="6">
    <location>
        <begin position="20"/>
        <end position="42"/>
    </location>
</feature>
<evidence type="ECO:0000259" key="7">
    <source>
        <dbReference type="PROSITE" id="PS50850"/>
    </source>
</evidence>
<dbReference type="InterPro" id="IPR001958">
    <property type="entry name" value="Tet-R_TetA/multi-R_MdtG-like"/>
</dbReference>
<feature type="transmembrane region" description="Helical" evidence="6">
    <location>
        <begin position="383"/>
        <end position="406"/>
    </location>
</feature>
<feature type="domain" description="Major facilitator superfamily (MFS) profile" evidence="7">
    <location>
        <begin position="15"/>
        <end position="436"/>
    </location>
</feature>
<keyword evidence="5 6" id="KW-0472">Membrane</keyword>
<feature type="transmembrane region" description="Helical" evidence="6">
    <location>
        <begin position="48"/>
        <end position="69"/>
    </location>
</feature>
<feature type="transmembrane region" description="Helical" evidence="6">
    <location>
        <begin position="412"/>
        <end position="432"/>
    </location>
</feature>
<feature type="transmembrane region" description="Helical" evidence="6">
    <location>
        <begin position="166"/>
        <end position="187"/>
    </location>
</feature>
<dbReference type="PROSITE" id="PS50850">
    <property type="entry name" value="MFS"/>
    <property type="match status" value="1"/>
</dbReference>
<reference evidence="8 9" key="1">
    <citation type="submission" date="2023-08" db="EMBL/GenBank/DDBJ databases">
        <title>Methanolobus mangrovi sp. nov. and Methanolobus sediminis sp. nov, two novel methylotrophic methanogens isolated from mangrove sediments in China.</title>
        <authorList>
            <person name="Zhou J."/>
        </authorList>
    </citation>
    <scope>NUCLEOTIDE SEQUENCE [LARGE SCALE GENOMIC DNA]</scope>
    <source>
        <strain evidence="8 9">FTZ6</strain>
    </source>
</reference>
<feature type="transmembrane region" description="Helical" evidence="6">
    <location>
        <begin position="81"/>
        <end position="102"/>
    </location>
</feature>
<feature type="transmembrane region" description="Helical" evidence="6">
    <location>
        <begin position="348"/>
        <end position="371"/>
    </location>
</feature>
<dbReference type="PANTHER" id="PTHR23504:SF15">
    <property type="entry name" value="MAJOR FACILITATOR SUPERFAMILY (MFS) PROFILE DOMAIN-CONTAINING PROTEIN"/>
    <property type="match status" value="1"/>
</dbReference>
<keyword evidence="3 6" id="KW-0812">Transmembrane</keyword>
<evidence type="ECO:0000256" key="4">
    <source>
        <dbReference type="ARBA" id="ARBA00022989"/>
    </source>
</evidence>
<dbReference type="Gene3D" id="1.20.1250.20">
    <property type="entry name" value="MFS general substrate transporter like domains"/>
    <property type="match status" value="1"/>
</dbReference>
<dbReference type="InterPro" id="IPR011701">
    <property type="entry name" value="MFS"/>
</dbReference>